<feature type="region of interest" description="Disordered" evidence="1">
    <location>
        <begin position="41"/>
        <end position="83"/>
    </location>
</feature>
<reference evidence="3 4" key="1">
    <citation type="journal article" date="2014" name="PLoS ONE">
        <title>Global Analysis of Gene Expression Profiles in Physic Nut (Jatropha curcas L.) Seedlings Exposed to Salt Stress.</title>
        <authorList>
            <person name="Zhang L."/>
            <person name="Zhang C."/>
            <person name="Wu P."/>
            <person name="Chen Y."/>
            <person name="Li M."/>
            <person name="Jiang H."/>
            <person name="Wu G."/>
        </authorList>
    </citation>
    <scope>NUCLEOTIDE SEQUENCE [LARGE SCALE GENOMIC DNA]</scope>
    <source>
        <strain evidence="4">cv. GZQX0401</strain>
        <tissue evidence="3">Young leaves</tissue>
    </source>
</reference>
<protein>
    <submittedName>
        <fullName evidence="3">Uncharacterized protein</fullName>
    </submittedName>
</protein>
<feature type="compositionally biased region" description="Pro residues" evidence="1">
    <location>
        <begin position="46"/>
        <end position="55"/>
    </location>
</feature>
<sequence>MSSLFLVASAFAIHFALLSTCAQARPLPDLSLLKATILANYGRNQSPPPPSPVPSPRSQELTTIYQKPLPSPPPPPKPASPNVQLEIIASPACSEGDSIPCNNKYIYMVMTADSNYGRTTTPPKLASPLLE</sequence>
<evidence type="ECO:0000256" key="1">
    <source>
        <dbReference type="SAM" id="MobiDB-lite"/>
    </source>
</evidence>
<evidence type="ECO:0000256" key="2">
    <source>
        <dbReference type="SAM" id="SignalP"/>
    </source>
</evidence>
<dbReference type="OrthoDB" id="10516401at2759"/>
<dbReference type="Proteomes" id="UP000027138">
    <property type="component" value="Unassembled WGS sequence"/>
</dbReference>
<feature type="signal peptide" evidence="2">
    <location>
        <begin position="1"/>
        <end position="24"/>
    </location>
</feature>
<keyword evidence="2" id="KW-0732">Signal</keyword>
<keyword evidence="4" id="KW-1185">Reference proteome</keyword>
<proteinExistence type="predicted"/>
<gene>
    <name evidence="3" type="ORF">JCGZ_26966</name>
</gene>
<dbReference type="AlphaFoldDB" id="A0A067L3Y1"/>
<dbReference type="EMBL" id="KK914317">
    <property type="protein sequence ID" value="KDP41948.1"/>
    <property type="molecule type" value="Genomic_DNA"/>
</dbReference>
<feature type="compositionally biased region" description="Pro residues" evidence="1">
    <location>
        <begin position="69"/>
        <end position="79"/>
    </location>
</feature>
<evidence type="ECO:0000313" key="3">
    <source>
        <dbReference type="EMBL" id="KDP41948.1"/>
    </source>
</evidence>
<accession>A0A067L3Y1</accession>
<organism evidence="3 4">
    <name type="scientific">Jatropha curcas</name>
    <name type="common">Barbados nut</name>
    <dbReference type="NCBI Taxonomy" id="180498"/>
    <lineage>
        <taxon>Eukaryota</taxon>
        <taxon>Viridiplantae</taxon>
        <taxon>Streptophyta</taxon>
        <taxon>Embryophyta</taxon>
        <taxon>Tracheophyta</taxon>
        <taxon>Spermatophyta</taxon>
        <taxon>Magnoliopsida</taxon>
        <taxon>eudicotyledons</taxon>
        <taxon>Gunneridae</taxon>
        <taxon>Pentapetalae</taxon>
        <taxon>rosids</taxon>
        <taxon>fabids</taxon>
        <taxon>Malpighiales</taxon>
        <taxon>Euphorbiaceae</taxon>
        <taxon>Crotonoideae</taxon>
        <taxon>Jatropheae</taxon>
        <taxon>Jatropha</taxon>
    </lineage>
</organism>
<evidence type="ECO:0000313" key="4">
    <source>
        <dbReference type="Proteomes" id="UP000027138"/>
    </source>
</evidence>
<name>A0A067L3Y1_JATCU</name>
<feature type="chain" id="PRO_5001640128" evidence="2">
    <location>
        <begin position="25"/>
        <end position="131"/>
    </location>
</feature>